<keyword evidence="1" id="KW-0812">Transmembrane</keyword>
<reference evidence="2" key="2">
    <citation type="journal article" date="2021" name="PeerJ">
        <title>Extensive microbial diversity within the chicken gut microbiome revealed by metagenomics and culture.</title>
        <authorList>
            <person name="Gilroy R."/>
            <person name="Ravi A."/>
            <person name="Getino M."/>
            <person name="Pursley I."/>
            <person name="Horton D.L."/>
            <person name="Alikhan N.F."/>
            <person name="Baker D."/>
            <person name="Gharbi K."/>
            <person name="Hall N."/>
            <person name="Watson M."/>
            <person name="Adriaenssens E.M."/>
            <person name="Foster-Nyarko E."/>
            <person name="Jarju S."/>
            <person name="Secka A."/>
            <person name="Antonio M."/>
            <person name="Oren A."/>
            <person name="Chaudhuri R.R."/>
            <person name="La Ragione R."/>
            <person name="Hildebrand F."/>
            <person name="Pallen M.J."/>
        </authorList>
    </citation>
    <scope>NUCLEOTIDE SEQUENCE</scope>
    <source>
        <strain evidence="2">CHK184-20233</strain>
    </source>
</reference>
<name>A0A9D1DTI1_9FIRM</name>
<dbReference type="InterPro" id="IPR010133">
    <property type="entry name" value="Bacteriocin_signal_seq"/>
</dbReference>
<dbReference type="NCBIfam" id="TIGR01847">
    <property type="entry name" value="bacteriocin_sig"/>
    <property type="match status" value="1"/>
</dbReference>
<dbReference type="InterPro" id="IPR023991">
    <property type="entry name" value="Bacteriocin_IIb_lactobn/cerein"/>
</dbReference>
<dbReference type="NCBIfam" id="TIGR03949">
    <property type="entry name" value="bact_IIb_cerein"/>
    <property type="match status" value="1"/>
</dbReference>
<protein>
    <submittedName>
        <fullName evidence="2">Class IIb bacteriocin, lactobin A/cerein 7B family</fullName>
    </submittedName>
</protein>
<sequence>MKELTKNEMKNIKGGATISATVIGIGVSIIISFVVGVISGFTNPEPCGGGD</sequence>
<keyword evidence="1" id="KW-0472">Membrane</keyword>
<evidence type="ECO:0000256" key="1">
    <source>
        <dbReference type="SAM" id="Phobius"/>
    </source>
</evidence>
<feature type="transmembrane region" description="Helical" evidence="1">
    <location>
        <begin position="20"/>
        <end position="41"/>
    </location>
</feature>
<dbReference type="EMBL" id="DVHC01000020">
    <property type="protein sequence ID" value="HIR58752.1"/>
    <property type="molecule type" value="Genomic_DNA"/>
</dbReference>
<dbReference type="AlphaFoldDB" id="A0A9D1DTI1"/>
<keyword evidence="1" id="KW-1133">Transmembrane helix</keyword>
<evidence type="ECO:0000313" key="2">
    <source>
        <dbReference type="EMBL" id="HIR58752.1"/>
    </source>
</evidence>
<comment type="caution">
    <text evidence="2">The sequence shown here is derived from an EMBL/GenBank/DDBJ whole genome shotgun (WGS) entry which is preliminary data.</text>
</comment>
<dbReference type="Proteomes" id="UP000824232">
    <property type="component" value="Unassembled WGS sequence"/>
</dbReference>
<organism evidence="2 3">
    <name type="scientific">Candidatus Onthousia excrementipullorum</name>
    <dbReference type="NCBI Taxonomy" id="2840884"/>
    <lineage>
        <taxon>Bacteria</taxon>
        <taxon>Bacillati</taxon>
        <taxon>Bacillota</taxon>
        <taxon>Bacilli</taxon>
        <taxon>Candidatus Onthousia</taxon>
    </lineage>
</organism>
<gene>
    <name evidence="2" type="ORF">IAB38_01755</name>
</gene>
<reference evidence="2" key="1">
    <citation type="submission" date="2020-10" db="EMBL/GenBank/DDBJ databases">
        <authorList>
            <person name="Gilroy R."/>
        </authorList>
    </citation>
    <scope>NUCLEOTIDE SEQUENCE</scope>
    <source>
        <strain evidence="2">CHK184-20233</strain>
    </source>
</reference>
<accession>A0A9D1DTI1</accession>
<evidence type="ECO:0000313" key="3">
    <source>
        <dbReference type="Proteomes" id="UP000824232"/>
    </source>
</evidence>
<proteinExistence type="predicted"/>